<proteinExistence type="predicted"/>
<dbReference type="InterPro" id="IPR050659">
    <property type="entry name" value="Peptidase_M24B"/>
</dbReference>
<protein>
    <submittedName>
        <fullName evidence="4">Peptidase M24</fullName>
    </submittedName>
</protein>
<sequence length="398" mass="42798">MLAHLDRLARRMDEAGLDAFVATTFENVYYLTGVASQPAQTHPHGGRCLAVVVRDRLATPYFLTSRCDVDQFLDAAVPLAGAVGFGTFHRELADDAVLTPGEQRLYDVSVLGPTPATALDALANVLREAGVAGGTVGIDEKGAPFGFLDALGDALPGTRVVPAAEDLRWVRKVKTPAEVERITASAAAAEAGIRAAVAAARPGATERELVREFELEVVRHGARPKFTLIKFGRSAVGGQQRPTDVPLRRGDGIWFDVGCVLNGYWSDLARTFALGEPDAKLARYYDAVLAGEERGIAEARPGLRGKELFDITVDGVRRAGIAHYRRHHVGHGIGVEIYEPVLITPNSEDVIEIGTVVNIETPYYEFGFGAVHVEDPFVVEPEGNRLLTTLDRGLGVLG</sequence>
<evidence type="ECO:0000313" key="4">
    <source>
        <dbReference type="EMBL" id="OJF16181.1"/>
    </source>
</evidence>
<comment type="caution">
    <text evidence="4">The sequence shown here is derived from an EMBL/GenBank/DDBJ whole genome shotgun (WGS) entry which is preliminary data.</text>
</comment>
<dbReference type="SUPFAM" id="SSF53092">
    <property type="entry name" value="Creatinase/prolidase N-terminal domain"/>
    <property type="match status" value="1"/>
</dbReference>
<evidence type="ECO:0000259" key="2">
    <source>
        <dbReference type="Pfam" id="PF01321"/>
    </source>
</evidence>
<evidence type="ECO:0000313" key="5">
    <source>
        <dbReference type="Proteomes" id="UP000182486"/>
    </source>
</evidence>
<feature type="domain" description="Peptidase M24" evidence="1">
    <location>
        <begin position="180"/>
        <end position="380"/>
    </location>
</feature>
<dbReference type="InterPro" id="IPR000587">
    <property type="entry name" value="Creatinase_N"/>
</dbReference>
<feature type="domain" description="Creatinase N-terminal" evidence="2">
    <location>
        <begin position="5"/>
        <end position="173"/>
    </location>
</feature>
<dbReference type="PANTHER" id="PTHR46112:SF2">
    <property type="entry name" value="XAA-PRO AMINOPEPTIDASE P-RELATED"/>
    <property type="match status" value="1"/>
</dbReference>
<evidence type="ECO:0000313" key="3">
    <source>
        <dbReference type="EMBL" id="OJF09562.1"/>
    </source>
</evidence>
<dbReference type="Gene3D" id="3.90.230.10">
    <property type="entry name" value="Creatinase/methionine aminopeptidase superfamily"/>
    <property type="match status" value="1"/>
</dbReference>
<dbReference type="PANTHER" id="PTHR46112">
    <property type="entry name" value="AMINOPEPTIDASE"/>
    <property type="match status" value="1"/>
</dbReference>
<dbReference type="Pfam" id="PF01321">
    <property type="entry name" value="Creatinase_N"/>
    <property type="match status" value="1"/>
</dbReference>
<dbReference type="Pfam" id="PF00557">
    <property type="entry name" value="Peptidase_M24"/>
    <property type="match status" value="1"/>
</dbReference>
<gene>
    <name evidence="4" type="ORF">BG844_00710</name>
    <name evidence="3" type="ORF">BG844_36935</name>
</gene>
<name>A0A1K0FTP8_9ACTN</name>
<organism evidence="4 5">
    <name type="scientific">Couchioplanes caeruleus subsp. caeruleus</name>
    <dbReference type="NCBI Taxonomy" id="56427"/>
    <lineage>
        <taxon>Bacteria</taxon>
        <taxon>Bacillati</taxon>
        <taxon>Actinomycetota</taxon>
        <taxon>Actinomycetes</taxon>
        <taxon>Micromonosporales</taxon>
        <taxon>Micromonosporaceae</taxon>
        <taxon>Couchioplanes</taxon>
    </lineage>
</organism>
<dbReference type="InterPro" id="IPR000994">
    <property type="entry name" value="Pept_M24"/>
</dbReference>
<dbReference type="EMBL" id="MEIA01000003">
    <property type="protein sequence ID" value="OJF16181.1"/>
    <property type="molecule type" value="Genomic_DNA"/>
</dbReference>
<reference evidence="4 5" key="1">
    <citation type="submission" date="2016-09" db="EMBL/GenBank/DDBJ databases">
        <title>Couchioplanes caeruleus draft genome sequence.</title>
        <authorList>
            <person name="Sheehan J."/>
            <person name="Caffrey P."/>
        </authorList>
    </citation>
    <scope>NUCLEOTIDE SEQUENCE [LARGE SCALE GENOMIC DNA]</scope>
    <source>
        <strain evidence="4 5">DSM 43634</strain>
    </source>
</reference>
<dbReference type="SUPFAM" id="SSF55920">
    <property type="entry name" value="Creatinase/aminopeptidase"/>
    <property type="match status" value="1"/>
</dbReference>
<dbReference type="Gene3D" id="3.40.350.10">
    <property type="entry name" value="Creatinase/prolidase N-terminal domain"/>
    <property type="match status" value="1"/>
</dbReference>
<dbReference type="AlphaFoldDB" id="A0A1K0FTP8"/>
<accession>A0A1K0FTP8</accession>
<dbReference type="InterPro" id="IPR036005">
    <property type="entry name" value="Creatinase/aminopeptidase-like"/>
</dbReference>
<evidence type="ECO:0000259" key="1">
    <source>
        <dbReference type="Pfam" id="PF00557"/>
    </source>
</evidence>
<dbReference type="Proteomes" id="UP000182486">
    <property type="component" value="Unassembled WGS sequence"/>
</dbReference>
<dbReference type="EMBL" id="MEIA01000559">
    <property type="protein sequence ID" value="OJF09562.1"/>
    <property type="molecule type" value="Genomic_DNA"/>
</dbReference>
<keyword evidence="5" id="KW-1185">Reference proteome</keyword>
<dbReference type="InterPro" id="IPR029149">
    <property type="entry name" value="Creatin/AminoP/Spt16_N"/>
</dbReference>
<dbReference type="RefSeq" id="WP_071802730.1">
    <property type="nucleotide sequence ID" value="NZ_MEIA01000003.1"/>
</dbReference>